<dbReference type="PRINTS" id="PR01001">
    <property type="entry name" value="FADG3PDH"/>
</dbReference>
<dbReference type="SUPFAM" id="SSF51905">
    <property type="entry name" value="FAD/NAD(P)-binding domain"/>
    <property type="match status" value="1"/>
</dbReference>
<feature type="domain" description="FAD dependent oxidoreductase" evidence="9">
    <location>
        <begin position="72"/>
        <end position="452"/>
    </location>
</feature>
<dbReference type="PANTHER" id="PTHR11985">
    <property type="entry name" value="GLYCEROL-3-PHOSPHATE DEHYDROGENASE"/>
    <property type="match status" value="1"/>
</dbReference>
<comment type="similarity">
    <text evidence="3 8">Belongs to the FAD-dependent glycerol-3-phosphate dehydrogenase family.</text>
</comment>
<dbReference type="Pfam" id="PF16901">
    <property type="entry name" value="DAO_C"/>
    <property type="match status" value="1"/>
</dbReference>
<keyword evidence="12" id="KW-1185">Reference proteome</keyword>
<dbReference type="EMBL" id="GL996499">
    <property type="protein sequence ID" value="EGW35775.1"/>
    <property type="molecule type" value="Genomic_DNA"/>
</dbReference>
<dbReference type="EC" id="1.1.5.3" evidence="4 8"/>
<reference evidence="11 12" key="1">
    <citation type="journal article" date="2011" name="Proc. Natl. Acad. Sci. U.S.A.">
        <title>Comparative genomics of xylose-fermenting fungi for enhanced biofuel production.</title>
        <authorList>
            <person name="Wohlbach D.J."/>
            <person name="Kuo A."/>
            <person name="Sato T.K."/>
            <person name="Potts K.M."/>
            <person name="Salamov A.A."/>
            <person name="LaButti K.M."/>
            <person name="Sun H."/>
            <person name="Clum A."/>
            <person name="Pangilinan J.L."/>
            <person name="Lindquist E.A."/>
            <person name="Lucas S."/>
            <person name="Lapidus A."/>
            <person name="Jin M."/>
            <person name="Gunawan C."/>
            <person name="Balan V."/>
            <person name="Dale B.E."/>
            <person name="Jeffries T.W."/>
            <person name="Zinkel R."/>
            <person name="Barry K.W."/>
            <person name="Grigoriev I.V."/>
            <person name="Gasch A.P."/>
        </authorList>
    </citation>
    <scope>NUCLEOTIDE SEQUENCE [LARGE SCALE GENOMIC DNA]</scope>
    <source>
        <strain evidence="12">NRRL Y-27907 / 11-Y1</strain>
    </source>
</reference>
<name>G3AEU5_SPAPN</name>
<accession>G3AEU5</accession>
<dbReference type="Gene3D" id="3.30.9.10">
    <property type="entry name" value="D-Amino Acid Oxidase, subunit A, domain 2"/>
    <property type="match status" value="1"/>
</dbReference>
<evidence type="ECO:0000259" key="10">
    <source>
        <dbReference type="Pfam" id="PF16901"/>
    </source>
</evidence>
<keyword evidence="7 8" id="KW-0560">Oxidoreductase</keyword>
<dbReference type="Gene3D" id="3.50.50.60">
    <property type="entry name" value="FAD/NAD(P)-binding domain"/>
    <property type="match status" value="1"/>
</dbReference>
<dbReference type="Proteomes" id="UP000000709">
    <property type="component" value="Unassembled WGS sequence"/>
</dbReference>
<feature type="domain" description="Alpha-glycerophosphate oxidase C-terminal" evidence="10">
    <location>
        <begin position="475"/>
        <end position="621"/>
    </location>
</feature>
<protein>
    <recommendedName>
        <fullName evidence="4 8">Glycerol-3-phosphate dehydrogenase</fullName>
        <ecNumber evidence="4 8">1.1.5.3</ecNumber>
    </recommendedName>
</protein>
<dbReference type="GO" id="GO:0005739">
    <property type="term" value="C:mitochondrion"/>
    <property type="evidence" value="ECO:0007669"/>
    <property type="project" value="TreeGrafter"/>
</dbReference>
<comment type="catalytic activity">
    <reaction evidence="8">
        <text>a quinone + sn-glycerol 3-phosphate = dihydroxyacetone phosphate + a quinol</text>
        <dbReference type="Rhea" id="RHEA:18977"/>
        <dbReference type="ChEBI" id="CHEBI:24646"/>
        <dbReference type="ChEBI" id="CHEBI:57597"/>
        <dbReference type="ChEBI" id="CHEBI:57642"/>
        <dbReference type="ChEBI" id="CHEBI:132124"/>
        <dbReference type="EC" id="1.1.5.3"/>
    </reaction>
</comment>
<dbReference type="AlphaFoldDB" id="G3AEU5"/>
<dbReference type="GeneID" id="18872704"/>
<comment type="pathway">
    <text evidence="2">Polyol metabolism; glycerol degradation via glycerol kinase pathway; glycerone phosphate from sn-glycerol 3-phosphate (anaerobic route): step 1/1.</text>
</comment>
<evidence type="ECO:0000256" key="6">
    <source>
        <dbReference type="ARBA" id="ARBA00022827"/>
    </source>
</evidence>
<dbReference type="InterPro" id="IPR006076">
    <property type="entry name" value="FAD-dep_OxRdtase"/>
</dbReference>
<evidence type="ECO:0000256" key="7">
    <source>
        <dbReference type="ARBA" id="ARBA00023002"/>
    </source>
</evidence>
<dbReference type="PROSITE" id="PS00978">
    <property type="entry name" value="FAD_G3PDH_2"/>
    <property type="match status" value="1"/>
</dbReference>
<sequence length="643" mass="71596">MWKRLWSQPWARTVVKYSVVSGGAVGAGIIYLDYIQARKPAAISIPHAPLKKECPPPPSRSELLETLDKKFDVLVIGGGAVGTGTALDATTRGLNVCLLEKSDFASGTSSKSTKLAHGGVRYLEKAIFQLSKAQLDLVIEALSERSNMLKVAPHLVTIQPIMVPVYKWWQVPYTYIGCKMYDWFAGSQSIANSRIFGASLTKATAPMMDNENLKACCIYHDGIFNDARFNASLAITAIENGATVLNYMEVDQLLKDESGKIIGVRAHDRETNKSYKVHATAVVNATGPFVDKFLEMDESPEGLPPKEERAPRMVVPSTGTHVVLPEHYCPKEYGLLDPNPVDGRVMFFLPWQGKVLAGTTDEGLKYVPENPVATEKDISLIMSELQKYLAFPVRREDVLSAWAGVRPLARDPSTIQPGQEGSTEGIVRSHLLTQNPTSGLITITGGKWTTYREMAQETVDLVVSKFNFNKVIKPCQTRNIQLIGAQDYYANYASQLIREYNIPTKLAKHLAGNYGTRAPLILELYKLNDFNRLPVALAATKRYNISEAETSPDSLLNFEAFEEPFTVAELKYSIKYEYTRTPQDFLARRTRLAFLNAREAFKAIDGVTEVMAHEFKWDKKTTEKMKNDAAEYISRMGLIPATN</sequence>
<dbReference type="Pfam" id="PF01266">
    <property type="entry name" value="DAO"/>
    <property type="match status" value="1"/>
</dbReference>
<dbReference type="STRING" id="619300.G3AEU5"/>
<dbReference type="InterPro" id="IPR000447">
    <property type="entry name" value="G3P_DH_FAD-dep"/>
</dbReference>
<organism evidence="12">
    <name type="scientific">Spathaspora passalidarum (strain NRRL Y-27907 / 11-Y1)</name>
    <dbReference type="NCBI Taxonomy" id="619300"/>
    <lineage>
        <taxon>Eukaryota</taxon>
        <taxon>Fungi</taxon>
        <taxon>Dikarya</taxon>
        <taxon>Ascomycota</taxon>
        <taxon>Saccharomycotina</taxon>
        <taxon>Pichiomycetes</taxon>
        <taxon>Debaryomycetaceae</taxon>
        <taxon>Spathaspora</taxon>
    </lineage>
</organism>
<dbReference type="PROSITE" id="PS00977">
    <property type="entry name" value="FAD_G3PDH_1"/>
    <property type="match status" value="1"/>
</dbReference>
<gene>
    <name evidence="11" type="primary">GUT2</name>
    <name evidence="11" type="ORF">SPAPADRAFT_58979</name>
</gene>
<dbReference type="GO" id="GO:0004368">
    <property type="term" value="F:glycerol-3-phosphate dehydrogenase (quinone) activity"/>
    <property type="evidence" value="ECO:0007669"/>
    <property type="project" value="UniProtKB-EC"/>
</dbReference>
<dbReference type="FunFam" id="1.10.8.870:FF:000005">
    <property type="entry name" value="Glycerol-3-phosphate dehydrogenase"/>
    <property type="match status" value="1"/>
</dbReference>
<dbReference type="KEGG" id="spaa:SPAPADRAFT_58979"/>
<evidence type="ECO:0000256" key="1">
    <source>
        <dbReference type="ARBA" id="ARBA00001974"/>
    </source>
</evidence>
<dbReference type="OrthoDB" id="264015at2759"/>
<evidence type="ECO:0000256" key="5">
    <source>
        <dbReference type="ARBA" id="ARBA00022630"/>
    </source>
</evidence>
<evidence type="ECO:0000256" key="2">
    <source>
        <dbReference type="ARBA" id="ARBA00005157"/>
    </source>
</evidence>
<dbReference type="OMA" id="PHIVKPM"/>
<evidence type="ECO:0000256" key="8">
    <source>
        <dbReference type="RuleBase" id="RU361217"/>
    </source>
</evidence>
<dbReference type="eggNOG" id="KOG0042">
    <property type="taxonomic scope" value="Eukaryota"/>
</dbReference>
<dbReference type="PANTHER" id="PTHR11985:SF15">
    <property type="entry name" value="GLYCEROL-3-PHOSPHATE DEHYDROGENASE, MITOCHONDRIAL"/>
    <property type="match status" value="1"/>
</dbReference>
<dbReference type="InterPro" id="IPR036188">
    <property type="entry name" value="FAD/NAD-bd_sf"/>
</dbReference>
<evidence type="ECO:0000313" key="11">
    <source>
        <dbReference type="EMBL" id="EGW35775.1"/>
    </source>
</evidence>
<dbReference type="SUPFAM" id="SSF54373">
    <property type="entry name" value="FAD-linked reductases, C-terminal domain"/>
    <property type="match status" value="1"/>
</dbReference>
<dbReference type="RefSeq" id="XP_007373187.1">
    <property type="nucleotide sequence ID" value="XM_007373125.1"/>
</dbReference>
<comment type="cofactor">
    <cofactor evidence="1 8">
        <name>FAD</name>
        <dbReference type="ChEBI" id="CHEBI:57692"/>
    </cofactor>
</comment>
<dbReference type="GO" id="GO:0006072">
    <property type="term" value="P:glycerol-3-phosphate metabolic process"/>
    <property type="evidence" value="ECO:0007669"/>
    <property type="project" value="UniProtKB-UniRule"/>
</dbReference>
<evidence type="ECO:0000256" key="3">
    <source>
        <dbReference type="ARBA" id="ARBA00007330"/>
    </source>
</evidence>
<dbReference type="HOGENOM" id="CLU_015740_4_1_1"/>
<dbReference type="FunCoup" id="G3AEU5">
    <property type="interactions" value="663"/>
</dbReference>
<proteinExistence type="inferred from homology"/>
<dbReference type="InParanoid" id="G3AEU5"/>
<evidence type="ECO:0000313" key="12">
    <source>
        <dbReference type="Proteomes" id="UP000000709"/>
    </source>
</evidence>
<dbReference type="InterPro" id="IPR038299">
    <property type="entry name" value="DAO_C_sf"/>
</dbReference>
<keyword evidence="5 8" id="KW-0285">Flavoprotein</keyword>
<evidence type="ECO:0000256" key="4">
    <source>
        <dbReference type="ARBA" id="ARBA00013029"/>
    </source>
</evidence>
<dbReference type="Gene3D" id="1.10.8.870">
    <property type="entry name" value="Alpha-glycerophosphate oxidase, cap domain"/>
    <property type="match status" value="1"/>
</dbReference>
<keyword evidence="6" id="KW-0274">FAD</keyword>
<evidence type="ECO:0000259" key="9">
    <source>
        <dbReference type="Pfam" id="PF01266"/>
    </source>
</evidence>
<dbReference type="InterPro" id="IPR031656">
    <property type="entry name" value="DAO_C"/>
</dbReference>